<dbReference type="EMBL" id="JAHDYR010000069">
    <property type="protein sequence ID" value="KAG9389585.1"/>
    <property type="molecule type" value="Genomic_DNA"/>
</dbReference>
<evidence type="ECO:0000313" key="6">
    <source>
        <dbReference type="EMBL" id="KAG9389585.1"/>
    </source>
</evidence>
<sequence length="257" mass="27579">MSDSIDKALNEVNEAIKLVEEKAGVTAEQAANEGKPADAAQKPAEAPKPKQKKPKQPKQPKRGKPIEPKHAVMQSFNKAFLQVSQIVSCEDHPVADKLYLMKLKVSEEEGAELKTFVAGIKLFYSKEELVNKKVCTILNLKPAKLAGTLSEAMLLAGSVVSGETKEIVKVLEPPTGSVVGDRIYVNPTGEHAEGLPEASTVPLDLASPMDARCPPKQWERVVGNLSVKDKKATLCGMEIVTAKGALTADLPDGAEIH</sequence>
<evidence type="ECO:0000256" key="1">
    <source>
        <dbReference type="ARBA" id="ARBA00022555"/>
    </source>
</evidence>
<dbReference type="InterPro" id="IPR012340">
    <property type="entry name" value="NA-bd_OB-fold"/>
</dbReference>
<organism evidence="6 7">
    <name type="scientific">Carpediemonas membranifera</name>
    <dbReference type="NCBI Taxonomy" id="201153"/>
    <lineage>
        <taxon>Eukaryota</taxon>
        <taxon>Metamonada</taxon>
        <taxon>Carpediemonas-like organisms</taxon>
        <taxon>Carpediemonas</taxon>
    </lineage>
</organism>
<keyword evidence="2 3" id="KW-0694">RNA-binding</keyword>
<dbReference type="InterPro" id="IPR051270">
    <property type="entry name" value="Tyrosine-tRNA_ligase_regulator"/>
</dbReference>
<dbReference type="PANTHER" id="PTHR11586">
    <property type="entry name" value="TRNA-AMINOACYLATION COFACTOR ARC1 FAMILY MEMBER"/>
    <property type="match status" value="1"/>
</dbReference>
<gene>
    <name evidence="6" type="ORF">J8273_8878</name>
</gene>
<dbReference type="GO" id="GO:0000049">
    <property type="term" value="F:tRNA binding"/>
    <property type="evidence" value="ECO:0007669"/>
    <property type="project" value="UniProtKB-UniRule"/>
</dbReference>
<dbReference type="Pfam" id="PF01588">
    <property type="entry name" value="tRNA_bind"/>
    <property type="match status" value="1"/>
</dbReference>
<proteinExistence type="predicted"/>
<dbReference type="InterPro" id="IPR002547">
    <property type="entry name" value="tRNA-bd_dom"/>
</dbReference>
<keyword evidence="1 3" id="KW-0820">tRNA-binding</keyword>
<dbReference type="AlphaFoldDB" id="A0A8J6AQN7"/>
<evidence type="ECO:0000256" key="2">
    <source>
        <dbReference type="ARBA" id="ARBA00022884"/>
    </source>
</evidence>
<name>A0A8J6AQN7_9EUKA</name>
<dbReference type="PANTHER" id="PTHR11586:SF37">
    <property type="entry name" value="TRNA-BINDING DOMAIN-CONTAINING PROTEIN"/>
    <property type="match status" value="1"/>
</dbReference>
<protein>
    <submittedName>
        <fullName evidence="6">Methionine--tRNA ligase</fullName>
    </submittedName>
</protein>
<feature type="region of interest" description="Disordered" evidence="4">
    <location>
        <begin position="26"/>
        <end position="66"/>
    </location>
</feature>
<comment type="caution">
    <text evidence="6">The sequence shown here is derived from an EMBL/GenBank/DDBJ whole genome shotgun (WGS) entry which is preliminary data.</text>
</comment>
<dbReference type="PROSITE" id="PS50886">
    <property type="entry name" value="TRBD"/>
    <property type="match status" value="1"/>
</dbReference>
<evidence type="ECO:0000313" key="7">
    <source>
        <dbReference type="Proteomes" id="UP000717585"/>
    </source>
</evidence>
<dbReference type="GO" id="GO:0016874">
    <property type="term" value="F:ligase activity"/>
    <property type="evidence" value="ECO:0007669"/>
    <property type="project" value="UniProtKB-KW"/>
</dbReference>
<dbReference type="SUPFAM" id="SSF50249">
    <property type="entry name" value="Nucleic acid-binding proteins"/>
    <property type="match status" value="1"/>
</dbReference>
<evidence type="ECO:0000256" key="3">
    <source>
        <dbReference type="PROSITE-ProRule" id="PRU00209"/>
    </source>
</evidence>
<keyword evidence="7" id="KW-1185">Reference proteome</keyword>
<evidence type="ECO:0000259" key="5">
    <source>
        <dbReference type="PROSITE" id="PS50886"/>
    </source>
</evidence>
<feature type="compositionally biased region" description="Basic residues" evidence="4">
    <location>
        <begin position="49"/>
        <end position="63"/>
    </location>
</feature>
<keyword evidence="6" id="KW-0436">Ligase</keyword>
<dbReference type="Proteomes" id="UP000717585">
    <property type="component" value="Unassembled WGS sequence"/>
</dbReference>
<dbReference type="Gene3D" id="2.40.50.140">
    <property type="entry name" value="Nucleic acid-binding proteins"/>
    <property type="match status" value="1"/>
</dbReference>
<accession>A0A8J6AQN7</accession>
<dbReference type="OrthoDB" id="19141at2759"/>
<evidence type="ECO:0000256" key="4">
    <source>
        <dbReference type="SAM" id="MobiDB-lite"/>
    </source>
</evidence>
<reference evidence="6" key="1">
    <citation type="submission" date="2021-05" db="EMBL/GenBank/DDBJ databases">
        <title>A free-living protist that lacks canonical eukaryotic 1 DNA replication and segregation systems.</title>
        <authorList>
            <person name="Salas-Leiva D.E."/>
            <person name="Tromer E.C."/>
            <person name="Curtis B.A."/>
            <person name="Jerlstrom-Hultqvist J."/>
            <person name="Kolisko M."/>
            <person name="Yi Z."/>
            <person name="Salas-Leiva J.S."/>
            <person name="Gallot-Lavallee L."/>
            <person name="Kops G.J.P.L."/>
            <person name="Archibald J.M."/>
            <person name="Simpson A.G.B."/>
            <person name="Roger A.J."/>
        </authorList>
    </citation>
    <scope>NUCLEOTIDE SEQUENCE</scope>
    <source>
        <strain evidence="6">BICM</strain>
    </source>
</reference>
<feature type="domain" description="TRNA-binding" evidence="5">
    <location>
        <begin position="75"/>
        <end position="184"/>
    </location>
</feature>